<reference evidence="2" key="1">
    <citation type="submission" date="2022-11" db="UniProtKB">
        <authorList>
            <consortium name="WormBaseParasite"/>
        </authorList>
    </citation>
    <scope>IDENTIFICATION</scope>
</reference>
<accession>A0A915JXM8</accession>
<sequence>LENFYFKAQSTITVATGWRPSLPPLVCQQPSIFSIGVNTQEWYAAWASSSGCQIDLSFFEEETIQPTHDQWIFPAKLTNGVASLGILQHSTFPPPPPKLSCNQHRNLDNTQPGDTQSLQEYPEILDDSVDLQRAIATSMQMGTACDLHYALGAPVSIHYLQQITRNGLPEMEENCLHHSTTMGYEKSIYKNLNQNQRKLILEKSLIMLCIST</sequence>
<name>A0A915JXM8_ROMCU</name>
<organism evidence="1 2">
    <name type="scientific">Romanomermis culicivorax</name>
    <name type="common">Nematode worm</name>
    <dbReference type="NCBI Taxonomy" id="13658"/>
    <lineage>
        <taxon>Eukaryota</taxon>
        <taxon>Metazoa</taxon>
        <taxon>Ecdysozoa</taxon>
        <taxon>Nematoda</taxon>
        <taxon>Enoplea</taxon>
        <taxon>Dorylaimia</taxon>
        <taxon>Mermithida</taxon>
        <taxon>Mermithoidea</taxon>
        <taxon>Mermithidae</taxon>
        <taxon>Romanomermis</taxon>
    </lineage>
</organism>
<proteinExistence type="predicted"/>
<keyword evidence="1" id="KW-1185">Reference proteome</keyword>
<dbReference type="AlphaFoldDB" id="A0A915JXM8"/>
<dbReference type="Proteomes" id="UP000887565">
    <property type="component" value="Unplaced"/>
</dbReference>
<dbReference type="WBParaSite" id="nRc.2.0.1.t30774-RA">
    <property type="protein sequence ID" value="nRc.2.0.1.t30774-RA"/>
    <property type="gene ID" value="nRc.2.0.1.g30774"/>
</dbReference>
<protein>
    <submittedName>
        <fullName evidence="2">Uncharacterized protein</fullName>
    </submittedName>
</protein>
<evidence type="ECO:0000313" key="2">
    <source>
        <dbReference type="WBParaSite" id="nRc.2.0.1.t30774-RA"/>
    </source>
</evidence>
<evidence type="ECO:0000313" key="1">
    <source>
        <dbReference type="Proteomes" id="UP000887565"/>
    </source>
</evidence>